<keyword evidence="4" id="KW-1185">Reference proteome</keyword>
<dbReference type="OrthoDB" id="8115576at2"/>
<dbReference type="PANTHER" id="PTHR46558">
    <property type="entry name" value="TRACRIPTIONAL REGULATORY PROTEIN-RELATED-RELATED"/>
    <property type="match status" value="1"/>
</dbReference>
<dbReference type="AlphaFoldDB" id="A0A1X7JF37"/>
<dbReference type="InterPro" id="IPR001387">
    <property type="entry name" value="Cro/C1-type_HTH"/>
</dbReference>
<reference evidence="3 4" key="1">
    <citation type="submission" date="2017-04" db="EMBL/GenBank/DDBJ databases">
        <authorList>
            <person name="Afonso C.L."/>
            <person name="Miller P.J."/>
            <person name="Scott M.A."/>
            <person name="Spackman E."/>
            <person name="Goraichik I."/>
            <person name="Dimitrov K.M."/>
            <person name="Suarez D.L."/>
            <person name="Swayne D.E."/>
        </authorList>
    </citation>
    <scope>NUCLEOTIDE SEQUENCE [LARGE SCALE GENOMIC DNA]</scope>
    <source>
        <strain evidence="3 4">11</strain>
    </source>
</reference>
<dbReference type="CDD" id="cd00093">
    <property type="entry name" value="HTH_XRE"/>
    <property type="match status" value="1"/>
</dbReference>
<sequence>MSLGKRLRQLRRQRKWSQEQVARQIGVTRSAYSHYEINSRQPVYDTICKLSVLFEVSIDYLINPDIEDVEPVKTKILLQLWQAMDEVDKDHTLNMMAHVVKQSTAEEY</sequence>
<gene>
    <name evidence="3" type="ORF">SAMN06295960_1458</name>
</gene>
<feature type="domain" description="HTH cro/C1-type" evidence="2">
    <location>
        <begin position="7"/>
        <end position="61"/>
    </location>
</feature>
<dbReference type="SUPFAM" id="SSF47413">
    <property type="entry name" value="lambda repressor-like DNA-binding domains"/>
    <property type="match status" value="1"/>
</dbReference>
<dbReference type="SMART" id="SM00530">
    <property type="entry name" value="HTH_XRE"/>
    <property type="match status" value="1"/>
</dbReference>
<dbReference type="PROSITE" id="PS50943">
    <property type="entry name" value="HTH_CROC1"/>
    <property type="match status" value="1"/>
</dbReference>
<accession>A0A1X7JF37</accession>
<dbReference type="GO" id="GO:0003677">
    <property type="term" value="F:DNA binding"/>
    <property type="evidence" value="ECO:0007669"/>
    <property type="project" value="UniProtKB-KW"/>
</dbReference>
<evidence type="ECO:0000259" key="2">
    <source>
        <dbReference type="PROSITE" id="PS50943"/>
    </source>
</evidence>
<dbReference type="RefSeq" id="WP_085493598.1">
    <property type="nucleotide sequence ID" value="NZ_FXAZ01000001.1"/>
</dbReference>
<evidence type="ECO:0000256" key="1">
    <source>
        <dbReference type="ARBA" id="ARBA00023125"/>
    </source>
</evidence>
<organism evidence="3 4">
    <name type="scientific">Paenibacillus aquistagni</name>
    <dbReference type="NCBI Taxonomy" id="1852522"/>
    <lineage>
        <taxon>Bacteria</taxon>
        <taxon>Bacillati</taxon>
        <taxon>Bacillota</taxon>
        <taxon>Bacilli</taxon>
        <taxon>Bacillales</taxon>
        <taxon>Paenibacillaceae</taxon>
        <taxon>Paenibacillus</taxon>
    </lineage>
</organism>
<dbReference type="Pfam" id="PF12844">
    <property type="entry name" value="HTH_19"/>
    <property type="match status" value="1"/>
</dbReference>
<dbReference type="InterPro" id="IPR010982">
    <property type="entry name" value="Lambda_DNA-bd_dom_sf"/>
</dbReference>
<evidence type="ECO:0000313" key="4">
    <source>
        <dbReference type="Proteomes" id="UP000193834"/>
    </source>
</evidence>
<name>A0A1X7JF37_9BACL</name>
<dbReference type="PANTHER" id="PTHR46558:SF11">
    <property type="entry name" value="HTH-TYPE TRANSCRIPTIONAL REGULATOR XRE"/>
    <property type="match status" value="1"/>
</dbReference>
<proteinExistence type="predicted"/>
<protein>
    <submittedName>
        <fullName evidence="3">Transcriptional regulator, contains XRE-family HTH domain</fullName>
    </submittedName>
</protein>
<dbReference type="Proteomes" id="UP000193834">
    <property type="component" value="Unassembled WGS sequence"/>
</dbReference>
<dbReference type="Gene3D" id="1.10.260.40">
    <property type="entry name" value="lambda repressor-like DNA-binding domains"/>
    <property type="match status" value="1"/>
</dbReference>
<dbReference type="EMBL" id="FXAZ01000001">
    <property type="protein sequence ID" value="SMG25802.1"/>
    <property type="molecule type" value="Genomic_DNA"/>
</dbReference>
<keyword evidence="1" id="KW-0238">DNA-binding</keyword>
<evidence type="ECO:0000313" key="3">
    <source>
        <dbReference type="EMBL" id="SMG25802.1"/>
    </source>
</evidence>
<dbReference type="STRING" id="1852522.SAMN06295960_1458"/>